<evidence type="ECO:0000313" key="1">
    <source>
        <dbReference type="EMBL" id="DAE07071.1"/>
    </source>
</evidence>
<accession>A0A8S5PIP2</accession>
<organism evidence="1">
    <name type="scientific">Siphoviridae sp. ctcUB23</name>
    <dbReference type="NCBI Taxonomy" id="2825573"/>
    <lineage>
        <taxon>Viruses</taxon>
        <taxon>Duplodnaviria</taxon>
        <taxon>Heunggongvirae</taxon>
        <taxon>Uroviricota</taxon>
        <taxon>Caudoviricetes</taxon>
    </lineage>
</organism>
<protein>
    <submittedName>
        <fullName evidence="1">Uncharacterized protein</fullName>
    </submittedName>
</protein>
<dbReference type="PROSITE" id="PS51257">
    <property type="entry name" value="PROKAR_LIPOPROTEIN"/>
    <property type="match status" value="1"/>
</dbReference>
<dbReference type="EMBL" id="BK015445">
    <property type="protein sequence ID" value="DAE07071.1"/>
    <property type="molecule type" value="Genomic_DNA"/>
</dbReference>
<name>A0A8S5PIP2_9CAUD</name>
<proteinExistence type="predicted"/>
<reference evidence="1" key="1">
    <citation type="journal article" date="2021" name="Proc. Natl. Acad. Sci. U.S.A.">
        <title>A Catalog of Tens of Thousands of Viruses from Human Metagenomes Reveals Hidden Associations with Chronic Diseases.</title>
        <authorList>
            <person name="Tisza M.J."/>
            <person name="Buck C.B."/>
        </authorList>
    </citation>
    <scope>NUCLEOTIDE SEQUENCE</scope>
    <source>
        <strain evidence="1">CtcUB23</strain>
    </source>
</reference>
<sequence length="220" mass="24661">MEKSRKTPLLLLLMMLLVSCATSRTTSTLQEESLQEARQTERAEEVAAATLDEQRHNVQQTQTDVLTTKHLFAESIPSEQTSLEIPTQNLLNLPEGAKYGTHSGRASVEAERRGDNIVVTGKCDSIARRCVYFESQVFRQREVIDSLAQLLIAERAKYRQLDSLSNARSGTMQVVQTTRKSPATWRWWLLFGFLAGGTAASLLTKTNPLKTIVQLIKQIL</sequence>